<protein>
    <submittedName>
        <fullName evidence="2">K(+)-transporting ATPase subunit F</fullName>
    </submittedName>
</protein>
<dbReference type="Pfam" id="PF09604">
    <property type="entry name" value="Potass_KdpF"/>
    <property type="match status" value="1"/>
</dbReference>
<feature type="transmembrane region" description="Helical" evidence="1">
    <location>
        <begin position="17"/>
        <end position="35"/>
    </location>
</feature>
<keyword evidence="1" id="KW-1133">Transmembrane helix</keyword>
<dbReference type="EMBL" id="WHSB02000010">
    <property type="protein sequence ID" value="MCQ4633073.1"/>
    <property type="molecule type" value="Genomic_DNA"/>
</dbReference>
<proteinExistence type="predicted"/>
<dbReference type="NCBIfam" id="TIGR02115">
    <property type="entry name" value="potass_kdpF"/>
    <property type="match status" value="1"/>
</dbReference>
<organism evidence="2 3">
    <name type="scientific">Shinella lacus</name>
    <dbReference type="NCBI Taxonomy" id="2654216"/>
    <lineage>
        <taxon>Bacteria</taxon>
        <taxon>Pseudomonadati</taxon>
        <taxon>Pseudomonadota</taxon>
        <taxon>Alphaproteobacteria</taxon>
        <taxon>Hyphomicrobiales</taxon>
        <taxon>Rhizobiaceae</taxon>
        <taxon>Shinella</taxon>
    </lineage>
</organism>
<gene>
    <name evidence="2" type="primary">kdpF</name>
    <name evidence="2" type="ORF">GB927_023735</name>
</gene>
<keyword evidence="1" id="KW-0472">Membrane</keyword>
<dbReference type="RefSeq" id="WP_369431707.1">
    <property type="nucleotide sequence ID" value="NZ_WHSB02000010.1"/>
</dbReference>
<evidence type="ECO:0000256" key="1">
    <source>
        <dbReference type="SAM" id="Phobius"/>
    </source>
</evidence>
<sequence>MPARSTDCEERPVLEPLFGLFVALALGAYLVVTLLRPERF</sequence>
<keyword evidence="3" id="KW-1185">Reference proteome</keyword>
<evidence type="ECO:0000313" key="3">
    <source>
        <dbReference type="Proteomes" id="UP000996601"/>
    </source>
</evidence>
<comment type="caution">
    <text evidence="2">The sequence shown here is derived from an EMBL/GenBank/DDBJ whole genome shotgun (WGS) entry which is preliminary data.</text>
</comment>
<accession>A0ABT1RD06</accession>
<dbReference type="Proteomes" id="UP000996601">
    <property type="component" value="Unassembled WGS sequence"/>
</dbReference>
<name>A0ABT1RD06_9HYPH</name>
<keyword evidence="1" id="KW-0812">Transmembrane</keyword>
<reference evidence="2" key="1">
    <citation type="submission" date="2021-07" db="EMBL/GenBank/DDBJ databases">
        <title>Shinella sp. nov., a novel member of the genus Shinella from water.</title>
        <authorList>
            <person name="Deng Y."/>
        </authorList>
    </citation>
    <scope>NUCLEOTIDE SEQUENCE</scope>
    <source>
        <strain evidence="2">CPCC 100929</strain>
    </source>
</reference>
<dbReference type="InterPro" id="IPR011726">
    <property type="entry name" value="KdpF"/>
</dbReference>
<evidence type="ECO:0000313" key="2">
    <source>
        <dbReference type="EMBL" id="MCQ4633073.1"/>
    </source>
</evidence>